<comment type="similarity">
    <text evidence="14">Belongs to the ligand-gated ion channel (TC 1.A.9) family.</text>
</comment>
<evidence type="ECO:0000313" key="17">
    <source>
        <dbReference type="Proteomes" id="UP000515135"/>
    </source>
</evidence>
<dbReference type="GO" id="GO:0022848">
    <property type="term" value="F:acetylcholine-gated monoatomic cation-selective channel activity"/>
    <property type="evidence" value="ECO:0007669"/>
    <property type="project" value="InterPro"/>
</dbReference>
<dbReference type="PROSITE" id="PS00236">
    <property type="entry name" value="NEUROTR_ION_CHANNEL"/>
    <property type="match status" value="1"/>
</dbReference>
<evidence type="ECO:0000256" key="13">
    <source>
        <dbReference type="ARBA" id="ARBA00034099"/>
    </source>
</evidence>
<evidence type="ECO:0000256" key="11">
    <source>
        <dbReference type="ARBA" id="ARBA00023286"/>
    </source>
</evidence>
<evidence type="ECO:0000256" key="1">
    <source>
        <dbReference type="ARBA" id="ARBA00022448"/>
    </source>
</evidence>
<dbReference type="CDD" id="cd18997">
    <property type="entry name" value="LGIC_ECD_nAChR"/>
    <property type="match status" value="1"/>
</dbReference>
<keyword evidence="8" id="KW-1015">Disulfide bond</keyword>
<evidence type="ECO:0000256" key="3">
    <source>
        <dbReference type="ARBA" id="ARBA00022692"/>
    </source>
</evidence>
<keyword evidence="14" id="KW-0732">Signal</keyword>
<dbReference type="Pfam" id="PF02931">
    <property type="entry name" value="Neur_chan_LBD"/>
    <property type="match status" value="1"/>
</dbReference>
<dbReference type="InterPro" id="IPR018000">
    <property type="entry name" value="Neurotransmitter_ion_chnl_CS"/>
</dbReference>
<feature type="chain" id="PRO_5028521109" evidence="14">
    <location>
        <begin position="23"/>
        <end position="517"/>
    </location>
</feature>
<dbReference type="PRINTS" id="PR00252">
    <property type="entry name" value="NRIONCHANNEL"/>
</dbReference>
<dbReference type="SUPFAM" id="SSF63712">
    <property type="entry name" value="Nicotinic receptor ligand binding domain-like"/>
    <property type="match status" value="1"/>
</dbReference>
<dbReference type="GO" id="GO:0004888">
    <property type="term" value="F:transmembrane signaling receptor activity"/>
    <property type="evidence" value="ECO:0007669"/>
    <property type="project" value="InterPro"/>
</dbReference>
<evidence type="ECO:0000259" key="16">
    <source>
        <dbReference type="Pfam" id="PF02932"/>
    </source>
</evidence>
<evidence type="ECO:0000256" key="12">
    <source>
        <dbReference type="ARBA" id="ARBA00023303"/>
    </source>
</evidence>
<evidence type="ECO:0000256" key="10">
    <source>
        <dbReference type="ARBA" id="ARBA00023180"/>
    </source>
</evidence>
<dbReference type="SUPFAM" id="SSF90112">
    <property type="entry name" value="Neurotransmitter-gated ion-channel transmembrane pore"/>
    <property type="match status" value="1"/>
</dbReference>
<keyword evidence="5" id="KW-0770">Synapse</keyword>
<evidence type="ECO:0000256" key="9">
    <source>
        <dbReference type="ARBA" id="ARBA00023170"/>
    </source>
</evidence>
<feature type="transmembrane region" description="Helical" evidence="14">
    <location>
        <begin position="481"/>
        <end position="501"/>
    </location>
</feature>
<keyword evidence="4 14" id="KW-1133">Transmembrane helix</keyword>
<evidence type="ECO:0000256" key="8">
    <source>
        <dbReference type="ARBA" id="ARBA00023157"/>
    </source>
</evidence>
<dbReference type="Pfam" id="PF02932">
    <property type="entry name" value="Neur_chan_memb"/>
    <property type="match status" value="1"/>
</dbReference>
<dbReference type="RefSeq" id="XP_019630828.1">
    <property type="nucleotide sequence ID" value="XM_019775269.1"/>
</dbReference>
<evidence type="ECO:0000256" key="14">
    <source>
        <dbReference type="RuleBase" id="RU000687"/>
    </source>
</evidence>
<dbReference type="AlphaFoldDB" id="A0A6P4Z2N7"/>
<gene>
    <name evidence="18" type="primary">LOC109474837</name>
</gene>
<keyword evidence="3 14" id="KW-0812">Transmembrane</keyword>
<dbReference type="InterPro" id="IPR006201">
    <property type="entry name" value="Neur_channel"/>
</dbReference>
<keyword evidence="17" id="KW-1185">Reference proteome</keyword>
<proteinExistence type="inferred from homology"/>
<accession>A0A6P4Z2N7</accession>
<dbReference type="OrthoDB" id="410315at2759"/>
<dbReference type="Gene3D" id="1.20.58.390">
    <property type="entry name" value="Neurotransmitter-gated ion-channel transmembrane domain"/>
    <property type="match status" value="2"/>
</dbReference>
<reference evidence="18" key="1">
    <citation type="submission" date="2025-08" db="UniProtKB">
        <authorList>
            <consortium name="RefSeq"/>
        </authorList>
    </citation>
    <scope>IDENTIFICATION</scope>
    <source>
        <tissue evidence="18">Gonad</tissue>
    </source>
</reference>
<dbReference type="CDD" id="cd19051">
    <property type="entry name" value="LGIC_TM_cation"/>
    <property type="match status" value="1"/>
</dbReference>
<evidence type="ECO:0000256" key="5">
    <source>
        <dbReference type="ARBA" id="ARBA00023018"/>
    </source>
</evidence>
<dbReference type="InterPro" id="IPR002394">
    <property type="entry name" value="Nicotinic_acetylcholine_rcpt"/>
</dbReference>
<dbReference type="InterPro" id="IPR006202">
    <property type="entry name" value="Neur_chan_lig-bd"/>
</dbReference>
<dbReference type="InterPro" id="IPR006029">
    <property type="entry name" value="Neurotrans-gated_channel_TM"/>
</dbReference>
<evidence type="ECO:0000256" key="2">
    <source>
        <dbReference type="ARBA" id="ARBA00022475"/>
    </source>
</evidence>
<dbReference type="Proteomes" id="UP000515135">
    <property type="component" value="Unplaced"/>
</dbReference>
<keyword evidence="12 14" id="KW-0407">Ion channel</keyword>
<dbReference type="InterPro" id="IPR036719">
    <property type="entry name" value="Neuro-gated_channel_TM_sf"/>
</dbReference>
<dbReference type="GeneID" id="109474837"/>
<dbReference type="GO" id="GO:0045211">
    <property type="term" value="C:postsynaptic membrane"/>
    <property type="evidence" value="ECO:0007669"/>
    <property type="project" value="InterPro"/>
</dbReference>
<feature type="domain" description="Neurotransmitter-gated ion-channel transmembrane" evidence="16">
    <location>
        <begin position="268"/>
        <end position="493"/>
    </location>
</feature>
<evidence type="ECO:0000256" key="6">
    <source>
        <dbReference type="ARBA" id="ARBA00023065"/>
    </source>
</evidence>
<keyword evidence="10" id="KW-0325">Glycoprotein</keyword>
<organism evidence="17 18">
    <name type="scientific">Branchiostoma belcheri</name>
    <name type="common">Amphioxus</name>
    <dbReference type="NCBI Taxonomy" id="7741"/>
    <lineage>
        <taxon>Eukaryota</taxon>
        <taxon>Metazoa</taxon>
        <taxon>Chordata</taxon>
        <taxon>Cephalochordata</taxon>
        <taxon>Leptocardii</taxon>
        <taxon>Amphioxiformes</taxon>
        <taxon>Branchiostomatidae</taxon>
        <taxon>Branchiostoma</taxon>
    </lineage>
</organism>
<dbReference type="Gene3D" id="2.70.170.10">
    <property type="entry name" value="Neurotransmitter-gated ion-channel ligand-binding domain"/>
    <property type="match status" value="1"/>
</dbReference>
<dbReference type="InterPro" id="IPR038050">
    <property type="entry name" value="Neuro_actylchol_rec"/>
</dbReference>
<sequence length="517" mass="58660">MPALKAAYLLSLLLVTLQQAASTENSTSLTRHLENSTSLTRHLENSTSLKKPDILRLHEDLFVKSGYHPYIRPIRDLKRPTNVTLDLAMANIINLDEKNQILTAEVWLRMKWTDEFLTWNVSEYGGIETIATQAENIWRPDMFLYHNVNHEFGGWLEDVVMISSNGQVDWKAPAVTMSACLVDVSDFPFDKQKCYLQFGSWNQDGRHVDYFSESEVGDMANLIRNVEWDVPKLSVERHEHNFNGVPYPDVTFTMHMTRRSTFYVINMFLPCALLAFVVGATFYLPPDCGEKISFGVSVLLTLTVFQLVVAQEVPQSESVPTVGLFIIVSLALMTLSLLATTFVMNLGDSGEENHPVPGWARKVFLKYISRALLMGDQSGQNEDELWYRYNAYPSPEHMKNNTIYINRKVDGNSIYSGTERRSRLGLPARPERKSRASPTKLEYLLEIKGAVEEISAYMEKLDTVKNIHNDWKTLATVVDRIFLVLYLVACIIALVVTLLNLRGFMEPEGSHAGDDTS</sequence>
<evidence type="ECO:0000313" key="18">
    <source>
        <dbReference type="RefSeq" id="XP_019630828.1"/>
    </source>
</evidence>
<keyword evidence="9" id="KW-0675">Receptor</keyword>
<keyword evidence="7 14" id="KW-0472">Membrane</keyword>
<feature type="transmembrane region" description="Helical" evidence="14">
    <location>
        <begin position="262"/>
        <end position="285"/>
    </location>
</feature>
<keyword evidence="11" id="KW-1071">Ligand-gated ion channel</keyword>
<evidence type="ECO:0000256" key="4">
    <source>
        <dbReference type="ARBA" id="ARBA00022989"/>
    </source>
</evidence>
<dbReference type="PRINTS" id="PR00254">
    <property type="entry name" value="NICOTINICR"/>
</dbReference>
<feature type="transmembrane region" description="Helical" evidence="14">
    <location>
        <begin position="322"/>
        <end position="344"/>
    </location>
</feature>
<feature type="domain" description="Neurotransmitter-gated ion-channel ligand-binding" evidence="15">
    <location>
        <begin position="56"/>
        <end position="259"/>
    </location>
</feature>
<feature type="transmembrane region" description="Helical" evidence="14">
    <location>
        <begin position="292"/>
        <end position="310"/>
    </location>
</feature>
<dbReference type="NCBIfam" id="TIGR00860">
    <property type="entry name" value="LIC"/>
    <property type="match status" value="1"/>
</dbReference>
<evidence type="ECO:0000256" key="7">
    <source>
        <dbReference type="ARBA" id="ARBA00023136"/>
    </source>
</evidence>
<evidence type="ECO:0000259" key="15">
    <source>
        <dbReference type="Pfam" id="PF02931"/>
    </source>
</evidence>
<dbReference type="FunFam" id="2.70.170.10:FF:000030">
    <property type="entry name" value="AcetylCholine Receptor"/>
    <property type="match status" value="1"/>
</dbReference>
<feature type="signal peptide" evidence="14">
    <location>
        <begin position="1"/>
        <end position="22"/>
    </location>
</feature>
<name>A0A6P4Z2N7_BRABE</name>
<keyword evidence="1 14" id="KW-0813">Transport</keyword>
<dbReference type="InterPro" id="IPR036734">
    <property type="entry name" value="Neur_chan_lig-bd_sf"/>
</dbReference>
<protein>
    <submittedName>
        <fullName evidence="18">Neuronal acetylcholine receptor subunit alpha-10-like isoform X2</fullName>
    </submittedName>
</protein>
<keyword evidence="6 14" id="KW-0406">Ion transport</keyword>
<dbReference type="PANTHER" id="PTHR18945">
    <property type="entry name" value="NEUROTRANSMITTER GATED ION CHANNEL"/>
    <property type="match status" value="1"/>
</dbReference>
<keyword evidence="2" id="KW-1003">Cell membrane</keyword>
<dbReference type="FunFam" id="1.20.58.390:FF:000043">
    <property type="entry name" value="AcetylCholine Receptor"/>
    <property type="match status" value="1"/>
</dbReference>
<comment type="subcellular location">
    <subcellularLocation>
        <location evidence="13">Synaptic cell membrane</location>
        <topology evidence="13">Multi-pass membrane protein</topology>
    </subcellularLocation>
</comment>